<dbReference type="eggNOG" id="COG2234">
    <property type="taxonomic scope" value="Bacteria"/>
</dbReference>
<dbReference type="EMBL" id="CP001681">
    <property type="protein sequence ID" value="ACU03796.1"/>
    <property type="molecule type" value="Genomic_DNA"/>
</dbReference>
<feature type="chain" id="PRO_5002974264" evidence="1">
    <location>
        <begin position="21"/>
        <end position="424"/>
    </location>
</feature>
<keyword evidence="4" id="KW-1185">Reference proteome</keyword>
<sequence>MKIRILVYCVIFFCFLQAQAQEEYARYVVRELTSKPYHGRGYVFDGDRKAANFIRKEFKKYQIQPLGDDYFQYYNLSANTFPTEPKVSINGKEYHPAINYLVDAASPAIEGTFDIEVLELKSSDKQAVEAILNNSNYENKFLYIDEDLALKHMKAPQLKEVTDQLKKAGFHKGLILNSQQKLKWRSLTYQNEKASINTRSLWLDPKVKNVAHVKIAPKLIPQYRTQNVCGFIKGTSSSDSTIVVTAHYDHIGAMGKKVYFPGANDNASGTAMLMYLAKYYATNAPKYNVVFLAFSGEEIGLLGSKHYVSNPLLDLSKIKFLLNLDMAGTGDEGVQVVNGTEFKREFDTLVKMNKDNELLPQVLVRGPMNRSDHYPFFEKSVPCFFFYTLGGIDAYHDVYDRYETLPFTRFNSYARLLIRYMDHF</sequence>
<dbReference type="PANTHER" id="PTHR12147:SF26">
    <property type="entry name" value="PEPTIDASE M28 DOMAIN-CONTAINING PROTEIN"/>
    <property type="match status" value="1"/>
</dbReference>
<evidence type="ECO:0000256" key="1">
    <source>
        <dbReference type="SAM" id="SignalP"/>
    </source>
</evidence>
<reference evidence="3 4" key="1">
    <citation type="journal article" date="2009" name="Stand. Genomic Sci.">
        <title>Complete genome sequence of Pedobacter heparinus type strain (HIM 762-3).</title>
        <authorList>
            <person name="Han C."/>
            <person name="Spring S."/>
            <person name="Lapidus A."/>
            <person name="Del Rio T.G."/>
            <person name="Tice H."/>
            <person name="Copeland A."/>
            <person name="Cheng J.F."/>
            <person name="Lucas S."/>
            <person name="Chen F."/>
            <person name="Nolan M."/>
            <person name="Bruce D."/>
            <person name="Goodwin L."/>
            <person name="Pitluck S."/>
            <person name="Ivanova N."/>
            <person name="Mavromatis K."/>
            <person name="Mikhailova N."/>
            <person name="Pati A."/>
            <person name="Chen A."/>
            <person name="Palaniappan K."/>
            <person name="Land M."/>
            <person name="Hauser L."/>
            <person name="Chang Y.J."/>
            <person name="Jeffries C.C."/>
            <person name="Saunders E."/>
            <person name="Chertkov O."/>
            <person name="Brettin T."/>
            <person name="Goker M."/>
            <person name="Rohde M."/>
            <person name="Bristow J."/>
            <person name="Eisen J.A."/>
            <person name="Markowitz V."/>
            <person name="Hugenholtz P."/>
            <person name="Kyrpides N.C."/>
            <person name="Klenk H.P."/>
            <person name="Detter J.C."/>
        </authorList>
    </citation>
    <scope>NUCLEOTIDE SEQUENCE [LARGE SCALE GENOMIC DNA]</scope>
    <source>
        <strain evidence="4">ATCC 13125 / DSM 2366 / CIP 104194 / JCM 7457 / NBRC 12017 / NCIMB 9290 / NRRL B-14731 / HIM 762-3</strain>
    </source>
</reference>
<dbReference type="InterPro" id="IPR045175">
    <property type="entry name" value="M28_fam"/>
</dbReference>
<dbReference type="Pfam" id="PF04389">
    <property type="entry name" value="Peptidase_M28"/>
    <property type="match status" value="1"/>
</dbReference>
<dbReference type="OrthoDB" id="9764939at2"/>
<name>C6XUE6_PEDHD</name>
<gene>
    <name evidence="3" type="ordered locus">Phep_1583</name>
</gene>
<organism evidence="3 4">
    <name type="scientific">Pedobacter heparinus (strain ATCC 13125 / DSM 2366 / CIP 104194 / JCM 7457 / NBRC 12017 / NCIMB 9290 / NRRL B-14731 / HIM 762-3)</name>
    <dbReference type="NCBI Taxonomy" id="485917"/>
    <lineage>
        <taxon>Bacteria</taxon>
        <taxon>Pseudomonadati</taxon>
        <taxon>Bacteroidota</taxon>
        <taxon>Sphingobacteriia</taxon>
        <taxon>Sphingobacteriales</taxon>
        <taxon>Sphingobacteriaceae</taxon>
        <taxon>Pedobacter</taxon>
    </lineage>
</organism>
<accession>C6XUE6</accession>
<keyword evidence="1" id="KW-0732">Signal</keyword>
<dbReference type="Proteomes" id="UP000000852">
    <property type="component" value="Chromosome"/>
</dbReference>
<protein>
    <submittedName>
        <fullName evidence="3">Peptidase M28</fullName>
    </submittedName>
</protein>
<dbReference type="HOGENOM" id="CLU_019932_2_0_10"/>
<dbReference type="SUPFAM" id="SSF53187">
    <property type="entry name" value="Zn-dependent exopeptidases"/>
    <property type="match status" value="1"/>
</dbReference>
<dbReference type="STRING" id="485917.Phep_1583"/>
<dbReference type="PANTHER" id="PTHR12147">
    <property type="entry name" value="METALLOPEPTIDASE M28 FAMILY MEMBER"/>
    <property type="match status" value="1"/>
</dbReference>
<dbReference type="GO" id="GO:0008235">
    <property type="term" value="F:metalloexopeptidase activity"/>
    <property type="evidence" value="ECO:0007669"/>
    <property type="project" value="InterPro"/>
</dbReference>
<dbReference type="InterPro" id="IPR007484">
    <property type="entry name" value="Peptidase_M28"/>
</dbReference>
<dbReference type="AlphaFoldDB" id="C6XUE6"/>
<proteinExistence type="predicted"/>
<feature type="signal peptide" evidence="1">
    <location>
        <begin position="1"/>
        <end position="20"/>
    </location>
</feature>
<evidence type="ECO:0000313" key="3">
    <source>
        <dbReference type="EMBL" id="ACU03796.1"/>
    </source>
</evidence>
<dbReference type="Gene3D" id="3.50.30.30">
    <property type="match status" value="1"/>
</dbReference>
<evidence type="ECO:0000259" key="2">
    <source>
        <dbReference type="Pfam" id="PF04389"/>
    </source>
</evidence>
<dbReference type="RefSeq" id="WP_015807411.1">
    <property type="nucleotide sequence ID" value="NC_013061.1"/>
</dbReference>
<feature type="domain" description="Peptidase M28" evidence="2">
    <location>
        <begin position="227"/>
        <end position="420"/>
    </location>
</feature>
<evidence type="ECO:0000313" key="4">
    <source>
        <dbReference type="Proteomes" id="UP000000852"/>
    </source>
</evidence>
<dbReference type="KEGG" id="phe:Phep_1583"/>
<dbReference type="GO" id="GO:0006508">
    <property type="term" value="P:proteolysis"/>
    <property type="evidence" value="ECO:0007669"/>
    <property type="project" value="InterPro"/>
</dbReference>
<dbReference type="Gene3D" id="3.40.630.10">
    <property type="entry name" value="Zn peptidases"/>
    <property type="match status" value="1"/>
</dbReference>